<keyword evidence="2" id="KW-1185">Reference proteome</keyword>
<accession>A0A6P8JTD4</accession>
<dbReference type="RefSeq" id="XP_033155864.1">
    <property type="nucleotide sequence ID" value="XM_033299973.1"/>
</dbReference>
<dbReference type="Proteomes" id="UP000515162">
    <property type="component" value="Chromosome 2R"/>
</dbReference>
<sequence>MKCFNLIVLSLLLILAQFYSAADGYSHRHPGFAQRLQIKPGCLQLPQLYTEAPTPTPTIIFSSLEEVEMADIRRVETD</sequence>
<protein>
    <submittedName>
        <fullName evidence="3">Uncharacterized protein LOC117138111</fullName>
    </submittedName>
</protein>
<evidence type="ECO:0000313" key="2">
    <source>
        <dbReference type="Proteomes" id="UP000515162"/>
    </source>
</evidence>
<name>A0A6P8JTD4_DROMA</name>
<gene>
    <name evidence="3" type="primary">LOC117138111</name>
</gene>
<reference evidence="3" key="1">
    <citation type="submission" date="2025-08" db="UniProtKB">
        <authorList>
            <consortium name="RefSeq"/>
        </authorList>
    </citation>
    <scope>IDENTIFICATION</scope>
    <source>
        <strain evidence="3">Mau12</strain>
        <tissue evidence="3">Whole Body</tissue>
    </source>
</reference>
<dbReference type="AlphaFoldDB" id="A0A6P8JTD4"/>
<organism evidence="2 3">
    <name type="scientific">Drosophila mauritiana</name>
    <name type="common">Fruit fly</name>
    <dbReference type="NCBI Taxonomy" id="7226"/>
    <lineage>
        <taxon>Eukaryota</taxon>
        <taxon>Metazoa</taxon>
        <taxon>Ecdysozoa</taxon>
        <taxon>Arthropoda</taxon>
        <taxon>Hexapoda</taxon>
        <taxon>Insecta</taxon>
        <taxon>Pterygota</taxon>
        <taxon>Neoptera</taxon>
        <taxon>Endopterygota</taxon>
        <taxon>Diptera</taxon>
        <taxon>Brachycera</taxon>
        <taxon>Muscomorpha</taxon>
        <taxon>Ephydroidea</taxon>
        <taxon>Drosophilidae</taxon>
        <taxon>Drosophila</taxon>
        <taxon>Sophophora</taxon>
    </lineage>
</organism>
<feature type="signal peptide" evidence="1">
    <location>
        <begin position="1"/>
        <end position="24"/>
    </location>
</feature>
<proteinExistence type="predicted"/>
<feature type="chain" id="PRO_5027703675" evidence="1">
    <location>
        <begin position="25"/>
        <end position="78"/>
    </location>
</feature>
<dbReference type="GeneID" id="117138111"/>
<keyword evidence="1" id="KW-0732">Signal</keyword>
<evidence type="ECO:0000313" key="3">
    <source>
        <dbReference type="RefSeq" id="XP_033155864.1"/>
    </source>
</evidence>
<evidence type="ECO:0000256" key="1">
    <source>
        <dbReference type="SAM" id="SignalP"/>
    </source>
</evidence>